<dbReference type="PANTHER" id="PTHR36985">
    <property type="entry name" value="TRANSLOCATION AND ASSEMBLY MODULE SUBUNIT TAMB"/>
    <property type="match status" value="1"/>
</dbReference>
<keyword evidence="4" id="KW-0472">Membrane</keyword>
<dbReference type="GO" id="GO:0005886">
    <property type="term" value="C:plasma membrane"/>
    <property type="evidence" value="ECO:0007669"/>
    <property type="project" value="InterPro"/>
</dbReference>
<evidence type="ECO:0000256" key="1">
    <source>
        <dbReference type="ARBA" id="ARBA00004167"/>
    </source>
</evidence>
<evidence type="ECO:0000313" key="8">
    <source>
        <dbReference type="Proteomes" id="UP000564704"/>
    </source>
</evidence>
<evidence type="ECO:0000313" key="7">
    <source>
        <dbReference type="EMBL" id="MRU14079.1"/>
    </source>
</evidence>
<accession>A0A844CQ52</accession>
<dbReference type="OrthoDB" id="7784409at2"/>
<evidence type="ECO:0000256" key="5">
    <source>
        <dbReference type="SAM" id="SignalP"/>
    </source>
</evidence>
<evidence type="ECO:0000256" key="2">
    <source>
        <dbReference type="ARBA" id="ARBA00022692"/>
    </source>
</evidence>
<dbReference type="Proteomes" id="UP000564704">
    <property type="component" value="Unassembled WGS sequence"/>
</dbReference>
<sequence length="1240" mass="129977">MRHVIILIIAFVCLALPATAQEDDRGLIVGFLEDNLSDASREVRIEGFQGALSSQATLDHLTVADDDGIWFELENAELDWTRSALLRGRLAIDKLTAKTITLHRLPGGQGLGPEDTEAREFNLPDLPVSISIGTLGLETLFLGAPVLGEAAEFSINGSMSLDQGEGKADLAVTRLDHPAELTLDAEFDNTSRILALDLQLNEAENGLLSRLIGLPDEPAIAFTVAGSGPLDDYRAELSLASDGADRFSGTITTKRQAEDAPRSFAADLSGDLRPLFQPDLRPFFGANTALDLRATRTDDGALSISEFRAKSAAMDLRGEARIAADGWPERFAIEGRIGSGDGPTRLPVSGPPTQIQSARIIADYDQAKGETWQADVSVERLENGPLAIGRTQMTARGTLRREAPAAFEADLTANLAGLSHKDPALARALGTSATAKARLSWREGKPLSILGLSAVSGDMRLNGAGLLGGVEGLPLSATLHLDAPGLERFAPLANLPLSGAARLNVTGNTDLLTGAFDGAVFAETSDLGIGNPTLDPLIAGQGHLRLSALRDSNGIAIDRLDLITPEAQIRAIGRLNSASSTLTLDASIRELARTDIQLTGPARLKTAVEWQKDSPLRLTNLHANVAQSTLEATGTIDPVNEALPVTGSVRIEARDLGQFSRLAGRPLRGAASLTLKGQGSLTGQTFDITADGNAEGLRTAIAPLDALLTGGPTSFSGQIAKADGPLDLSALSLDTPGLALSATGNGPGSPIDISTRLANLARLAPGFAGPLTARGTVQLLEDWAQRLSVTLTADGPGGTRADISGTLRDYGQSIDIGATGSLPLGLANTFITQGAIQGTARYDLQVNGPPRLASLSGLVTTEGARATLPAYGVVIEGIAGRADLASGRANLSVTGRSRAGGRLSVDGPVSLTPPFQGDLTIALDSLRIVDPDLYRTSASGRMKLTGPLATAPRLEGRLRLDETNIRVPNSSPVSTQVLDGVSHINDSPAARQTRTRAGLGAKQEGAGRTTSLSLDLTIDAPNRIFVRGRGLDAELGGQLRLRGTASDITPSGQFELIRGRFDILGKRLTLTEGLITLRGALDPYLRFVAETDAGEITAQIVMEGLASAPEVRFTSTPELPQEEVIARLIFGRGLDKISGFQAAQLASAIATLRGGGPGILGTFRSELGLDDLDVTTTDDGATEVSAGSYISDNIYSEITADSEGRQQIELNLDVSRNVTVRGRASNDGNTGLGVFFEKDY</sequence>
<keyword evidence="5" id="KW-0732">Signal</keyword>
<organism evidence="7 8">
    <name type="scientific">Roseovarius bejariae</name>
    <dbReference type="NCBI Taxonomy" id="2576383"/>
    <lineage>
        <taxon>Bacteria</taxon>
        <taxon>Pseudomonadati</taxon>
        <taxon>Pseudomonadota</taxon>
        <taxon>Alphaproteobacteria</taxon>
        <taxon>Rhodobacterales</taxon>
        <taxon>Roseobacteraceae</taxon>
        <taxon>Roseovarius</taxon>
    </lineage>
</organism>
<dbReference type="RefSeq" id="WP_154148394.1">
    <property type="nucleotide sequence ID" value="NZ_SZWE01000001.1"/>
</dbReference>
<name>A0A844CQ52_9RHOB</name>
<comment type="caution">
    <text evidence="7">The sequence shown here is derived from an EMBL/GenBank/DDBJ whole genome shotgun (WGS) entry which is preliminary data.</text>
</comment>
<protein>
    <submittedName>
        <fullName evidence="7">DUF490 domain-containing protein</fullName>
    </submittedName>
</protein>
<reference evidence="7 8" key="1">
    <citation type="submission" date="2019-05" db="EMBL/GenBank/DDBJ databases">
        <title>Roseovarius bejariae sp. nov., a moderately halophylic bacterium isolated from a saline soil in Rambla Salada (Murcia).</title>
        <authorList>
            <person name="Castro D.J."/>
            <person name="Gomez-Altuve A."/>
            <person name="Reina J.C."/>
            <person name="Rodriguez M."/>
            <person name="Sampedro I."/>
            <person name="Llamas I."/>
            <person name="Martinez-Checa F."/>
        </authorList>
    </citation>
    <scope>NUCLEOTIDE SEQUENCE [LARGE SCALE GENOMIC DNA]</scope>
    <source>
        <strain evidence="7 8">A21</strain>
    </source>
</reference>
<gene>
    <name evidence="7" type="ORF">FDP25_01410</name>
</gene>
<dbReference type="GO" id="GO:0097347">
    <property type="term" value="C:TAM protein secretion complex"/>
    <property type="evidence" value="ECO:0007669"/>
    <property type="project" value="TreeGrafter"/>
</dbReference>
<keyword evidence="8" id="KW-1185">Reference proteome</keyword>
<dbReference type="PANTHER" id="PTHR36985:SF1">
    <property type="entry name" value="TRANSLOCATION AND ASSEMBLY MODULE SUBUNIT TAMB"/>
    <property type="match status" value="1"/>
</dbReference>
<keyword evidence="3" id="KW-1133">Transmembrane helix</keyword>
<evidence type="ECO:0000256" key="3">
    <source>
        <dbReference type="ARBA" id="ARBA00022989"/>
    </source>
</evidence>
<evidence type="ECO:0000259" key="6">
    <source>
        <dbReference type="Pfam" id="PF04357"/>
    </source>
</evidence>
<feature type="chain" id="PRO_5032913199" evidence="5">
    <location>
        <begin position="21"/>
        <end position="1240"/>
    </location>
</feature>
<dbReference type="AlphaFoldDB" id="A0A844CQ52"/>
<proteinExistence type="predicted"/>
<dbReference type="InterPro" id="IPR007452">
    <property type="entry name" value="TamB_C"/>
</dbReference>
<dbReference type="EMBL" id="SZWE01000001">
    <property type="protein sequence ID" value="MRU14079.1"/>
    <property type="molecule type" value="Genomic_DNA"/>
</dbReference>
<comment type="subcellular location">
    <subcellularLocation>
        <location evidence="1">Membrane</location>
        <topology evidence="1">Single-pass membrane protein</topology>
    </subcellularLocation>
</comment>
<evidence type="ECO:0000256" key="4">
    <source>
        <dbReference type="ARBA" id="ARBA00023136"/>
    </source>
</evidence>
<keyword evidence="2" id="KW-0812">Transmembrane</keyword>
<dbReference type="Pfam" id="PF04357">
    <property type="entry name" value="TamB"/>
    <property type="match status" value="1"/>
</dbReference>
<dbReference type="GO" id="GO:0009306">
    <property type="term" value="P:protein secretion"/>
    <property type="evidence" value="ECO:0007669"/>
    <property type="project" value="InterPro"/>
</dbReference>
<feature type="domain" description="Translocation and assembly module TamB C-terminal" evidence="6">
    <location>
        <begin position="894"/>
        <end position="1240"/>
    </location>
</feature>
<feature type="signal peptide" evidence="5">
    <location>
        <begin position="1"/>
        <end position="20"/>
    </location>
</feature>